<evidence type="ECO:0008006" key="3">
    <source>
        <dbReference type="Google" id="ProtNLM"/>
    </source>
</evidence>
<organism evidence="1 2">
    <name type="scientific">Methylobacterium currus</name>
    <dbReference type="NCBI Taxonomy" id="2051553"/>
    <lineage>
        <taxon>Bacteria</taxon>
        <taxon>Pseudomonadati</taxon>
        <taxon>Pseudomonadota</taxon>
        <taxon>Alphaproteobacteria</taxon>
        <taxon>Hyphomicrobiales</taxon>
        <taxon>Methylobacteriaceae</taxon>
        <taxon>Methylobacterium</taxon>
    </lineage>
</organism>
<keyword evidence="2" id="KW-1185">Reference proteome</keyword>
<proteinExistence type="predicted"/>
<sequence>MRTCLPSWPPGRVVIAVAALYALALQALLGGMVSAGVPSASHIICLRDTGSAGQAPAKPAPMHGHMACCVVAHGMDAANPPMPISAMIVWPVRHATAVIWRPEVVACPRAPPGVSASARAPPIV</sequence>
<protein>
    <recommendedName>
        <fullName evidence="3">DUF2946 domain-containing protein</fullName>
    </recommendedName>
</protein>
<gene>
    <name evidence="1" type="ORF">DA075_33335</name>
</gene>
<dbReference type="EMBL" id="CP028844">
    <property type="protein sequence ID" value="AWB25724.1"/>
    <property type="molecule type" value="Genomic_DNA"/>
</dbReference>
<dbReference type="AlphaFoldDB" id="A0A2R4WW15"/>
<name>A0A2R4WW15_9HYPH</name>
<evidence type="ECO:0000313" key="1">
    <source>
        <dbReference type="EMBL" id="AWB25724.1"/>
    </source>
</evidence>
<dbReference type="KEGG" id="mee:DA075_33335"/>
<dbReference type="OrthoDB" id="8000848at2"/>
<dbReference type="Proteomes" id="UP000244755">
    <property type="component" value="Chromosome 2"/>
</dbReference>
<accession>A0A2R4WW15</accession>
<evidence type="ECO:0000313" key="2">
    <source>
        <dbReference type="Proteomes" id="UP000244755"/>
    </source>
</evidence>
<reference evidence="1 2" key="1">
    <citation type="submission" date="2018-04" db="EMBL/GenBank/DDBJ databases">
        <title>Methylobacterium sp. PR1016A genome.</title>
        <authorList>
            <person name="Park W."/>
        </authorList>
    </citation>
    <scope>NUCLEOTIDE SEQUENCE [LARGE SCALE GENOMIC DNA]</scope>
    <source>
        <strain evidence="1 2">PR1016A</strain>
    </source>
</reference>